<dbReference type="InterPro" id="IPR005798">
    <property type="entry name" value="Cyt_b/b6_C"/>
</dbReference>
<keyword evidence="12 16" id="KW-0408">Iron</keyword>
<evidence type="ECO:0000259" key="18">
    <source>
        <dbReference type="PROSITE" id="PS51003"/>
    </source>
</evidence>
<dbReference type="InterPro" id="IPR036150">
    <property type="entry name" value="Cyt_b/b6_C_sf"/>
</dbReference>
<dbReference type="PANTHER" id="PTHR19271:SF16">
    <property type="entry name" value="CYTOCHROME B"/>
    <property type="match status" value="1"/>
</dbReference>
<evidence type="ECO:0000256" key="14">
    <source>
        <dbReference type="ARBA" id="ARBA00023128"/>
    </source>
</evidence>
<keyword evidence="7 16" id="KW-0812">Transmembrane</keyword>
<evidence type="ECO:0000259" key="17">
    <source>
        <dbReference type="PROSITE" id="PS51002"/>
    </source>
</evidence>
<dbReference type="GO" id="GO:0006122">
    <property type="term" value="P:mitochondrial electron transport, ubiquinol to cytochrome c"/>
    <property type="evidence" value="ECO:0007669"/>
    <property type="project" value="TreeGrafter"/>
</dbReference>
<keyword evidence="13" id="KW-0830">Ubiquinone</keyword>
<evidence type="ECO:0000256" key="6">
    <source>
        <dbReference type="ARBA" id="ARBA00022660"/>
    </source>
</evidence>
<evidence type="ECO:0000313" key="19">
    <source>
        <dbReference type="EMBL" id="ALH16570.1"/>
    </source>
</evidence>
<keyword evidence="15 16" id="KW-0472">Membrane</keyword>
<dbReference type="InterPro" id="IPR048259">
    <property type="entry name" value="Cytochrome_b_N_euk/bac"/>
</dbReference>
<feature type="transmembrane region" description="Helical" evidence="16">
    <location>
        <begin position="334"/>
        <end position="356"/>
    </location>
</feature>
<name>A0A0N9QI14_9CEST</name>
<dbReference type="GeneID" id="26119046"/>
<evidence type="ECO:0000256" key="3">
    <source>
        <dbReference type="ARBA" id="ARBA00013531"/>
    </source>
</evidence>
<dbReference type="PROSITE" id="PS51002">
    <property type="entry name" value="CYTB_NTER"/>
    <property type="match status" value="1"/>
</dbReference>
<dbReference type="InterPro" id="IPR027387">
    <property type="entry name" value="Cytb/b6-like_sf"/>
</dbReference>
<comment type="similarity">
    <text evidence="16">Belongs to the cytochrome b family.</text>
</comment>
<dbReference type="AlphaFoldDB" id="A0A0N9QI14"/>
<dbReference type="RefSeq" id="YP_009175582.1">
    <property type="nucleotide sequence ID" value="NC_028164.1"/>
</dbReference>
<feature type="transmembrane region" description="Helical" evidence="16">
    <location>
        <begin position="166"/>
        <end position="190"/>
    </location>
</feature>
<feature type="transmembrane region" description="Helical" evidence="16">
    <location>
        <begin position="310"/>
        <end position="327"/>
    </location>
</feature>
<feature type="transmembrane region" description="Helical" evidence="16">
    <location>
        <begin position="280"/>
        <end position="298"/>
    </location>
</feature>
<evidence type="ECO:0000256" key="10">
    <source>
        <dbReference type="ARBA" id="ARBA00022982"/>
    </source>
</evidence>
<dbReference type="PROSITE" id="PS51003">
    <property type="entry name" value="CYTB_CTER"/>
    <property type="match status" value="1"/>
</dbReference>
<keyword evidence="9" id="KW-0999">Mitochondrion inner membrane</keyword>
<evidence type="ECO:0000256" key="12">
    <source>
        <dbReference type="ARBA" id="ARBA00023004"/>
    </source>
</evidence>
<protein>
    <recommendedName>
        <fullName evidence="3 16">Cytochrome b</fullName>
    </recommendedName>
</protein>
<accession>A0A0N9QI14</accession>
<evidence type="ECO:0000256" key="9">
    <source>
        <dbReference type="ARBA" id="ARBA00022792"/>
    </source>
</evidence>
<proteinExistence type="inferred from homology"/>
<evidence type="ECO:0000256" key="7">
    <source>
        <dbReference type="ARBA" id="ARBA00022692"/>
    </source>
</evidence>
<dbReference type="Pfam" id="PF00032">
    <property type="entry name" value="Cytochrom_B_C"/>
    <property type="match status" value="1"/>
</dbReference>
<dbReference type="PANTHER" id="PTHR19271">
    <property type="entry name" value="CYTOCHROME B"/>
    <property type="match status" value="1"/>
</dbReference>
<dbReference type="GO" id="GO:0046872">
    <property type="term" value="F:metal ion binding"/>
    <property type="evidence" value="ECO:0007669"/>
    <property type="project" value="UniProtKB-UniRule"/>
</dbReference>
<feature type="transmembrane region" description="Helical" evidence="16">
    <location>
        <begin position="210"/>
        <end position="237"/>
    </location>
</feature>
<keyword evidence="10 16" id="KW-0249">Electron transport</keyword>
<evidence type="ECO:0000256" key="4">
    <source>
        <dbReference type="ARBA" id="ARBA00022448"/>
    </source>
</evidence>
<dbReference type="SUPFAM" id="SSF81342">
    <property type="entry name" value="Transmembrane di-heme cytochromes"/>
    <property type="match status" value="1"/>
</dbReference>
<gene>
    <name evidence="19" type="primary">cytb</name>
</gene>
<evidence type="ECO:0000256" key="8">
    <source>
        <dbReference type="ARBA" id="ARBA00022723"/>
    </source>
</evidence>
<feature type="transmembrane region" description="Helical" evidence="16">
    <location>
        <begin position="102"/>
        <end position="124"/>
    </location>
</feature>
<feature type="domain" description="Cytochrome b/b6 C-terminal region profile" evidence="18">
    <location>
        <begin position="202"/>
        <end position="366"/>
    </location>
</feature>
<keyword evidence="8 16" id="KW-0479">Metal-binding</keyword>
<dbReference type="Gene3D" id="1.20.810.10">
    <property type="entry name" value="Cytochrome Bc1 Complex, Chain C"/>
    <property type="match status" value="1"/>
</dbReference>
<dbReference type="InterPro" id="IPR005797">
    <property type="entry name" value="Cyt_b/b6_N"/>
</dbReference>
<dbReference type="CDD" id="cd00284">
    <property type="entry name" value="Cytochrome_b_N"/>
    <property type="match status" value="1"/>
</dbReference>
<evidence type="ECO:0000256" key="15">
    <source>
        <dbReference type="ARBA" id="ARBA00023136"/>
    </source>
</evidence>
<sequence length="366" mass="42321">MINIIRRNLIDLPTNYSLNYFWCSGFMISSFMLVQIITGVILSFLYVADSSVSFSVVMNLSNDSFYTWCLRYWHIWGVNLLFFLFFVHMGRALYYSSYSKKGVWNVGFILYLLLMGEAFTGYILPWHQMSYWAATVLTSIAESLPVFGPTLYKYIVGGFSVTGSTLLRVFSVHVCLGFIILGLMVLHLYYLHKSGSNNPLFSVSSFSDMVYFHSYFTIKDFMCFIVSSFIVVFILFYSPDALVDIEAYLEADPMNTPVSIKPEWYFLTFYAILRCINSKLGGLALIVSFLFFLWVPTFNNSSAYFVSRQLIFWSIITLFLSLVYLGGCHPEYPYLQVCQCFSILMVIFMFSFKIFWRPSVSVRLSV</sequence>
<keyword evidence="6 16" id="KW-0679">Respiratory chain</keyword>
<evidence type="ECO:0000256" key="2">
    <source>
        <dbReference type="ARBA" id="ARBA00004448"/>
    </source>
</evidence>
<organism evidence="19">
    <name type="scientific">Drepanidotaenia lanceolata</name>
    <dbReference type="NCBI Taxonomy" id="1732538"/>
    <lineage>
        <taxon>Eukaryota</taxon>
        <taxon>Metazoa</taxon>
        <taxon>Spiralia</taxon>
        <taxon>Lophotrochozoa</taxon>
        <taxon>Platyhelminthes</taxon>
        <taxon>Cestoda</taxon>
        <taxon>Eucestoda</taxon>
        <taxon>Cyclophyllidea</taxon>
        <taxon>Hymenolepididae</taxon>
        <taxon>Drepanidotaenia</taxon>
    </lineage>
</organism>
<geneLocation type="mitochondrion" evidence="19"/>
<dbReference type="SUPFAM" id="SSF81648">
    <property type="entry name" value="a domain/subunit of cytochrome bc1 complex (Ubiquinol-cytochrome c reductase)"/>
    <property type="match status" value="1"/>
</dbReference>
<comment type="cofactor">
    <cofactor evidence="16">
        <name>heme b</name>
        <dbReference type="ChEBI" id="CHEBI:60344"/>
    </cofactor>
    <text evidence="16">Binds 2 heme groups non-covalently.</text>
</comment>
<feature type="transmembrane region" description="Helical" evidence="16">
    <location>
        <begin position="20"/>
        <end position="45"/>
    </location>
</feature>
<dbReference type="GO" id="GO:0005743">
    <property type="term" value="C:mitochondrial inner membrane"/>
    <property type="evidence" value="ECO:0007669"/>
    <property type="project" value="UniProtKB-SubCell"/>
</dbReference>
<keyword evidence="5 16" id="KW-0349">Heme</keyword>
<evidence type="ECO:0000256" key="16">
    <source>
        <dbReference type="RuleBase" id="RU362117"/>
    </source>
</evidence>
<comment type="function">
    <text evidence="1 16">Component of the ubiquinol-cytochrome c reductase complex (complex III or cytochrome b-c1 complex) that is part of the mitochondrial respiratory chain. The b-c1 complex mediates electron transfer from ubiquinol to cytochrome c. Contributes to the generation of a proton gradient across the mitochondrial membrane that is then used for ATP synthesis.</text>
</comment>
<dbReference type="CTD" id="4519"/>
<dbReference type="InterPro" id="IPR016174">
    <property type="entry name" value="Di-haem_cyt_TM"/>
</dbReference>
<feature type="domain" description="Cytochrome b/b6 N-terminal region profile" evidence="17">
    <location>
        <begin position="1"/>
        <end position="200"/>
    </location>
</feature>
<keyword evidence="14 16" id="KW-0496">Mitochondrion</keyword>
<reference evidence="19" key="1">
    <citation type="submission" date="2015-05" db="EMBL/GenBank/DDBJ databases">
        <title>A novel species of special mitochondria gene arrangement of Drepanidotaenia lanceolata (Cestoda: Hymenolepididae).</title>
        <authorList>
            <person name="Gao J.F."/>
        </authorList>
    </citation>
    <scope>NUCLEOTIDE SEQUENCE</scope>
    <source>
        <strain evidence="19">Heilongjiang</strain>
    </source>
</reference>
<evidence type="ECO:0000256" key="5">
    <source>
        <dbReference type="ARBA" id="ARBA00022617"/>
    </source>
</evidence>
<dbReference type="EMBL" id="KR817910">
    <property type="protein sequence ID" value="ALH16570.1"/>
    <property type="molecule type" value="Genomic_DNA"/>
</dbReference>
<comment type="subcellular location">
    <subcellularLocation>
        <location evidence="2">Mitochondrion inner membrane</location>
        <topology evidence="2">Multi-pass membrane protein</topology>
    </subcellularLocation>
</comment>
<feature type="transmembrane region" description="Helical" evidence="16">
    <location>
        <begin position="65"/>
        <end position="90"/>
    </location>
</feature>
<dbReference type="GO" id="GO:0008121">
    <property type="term" value="F:quinol-cytochrome-c reductase activity"/>
    <property type="evidence" value="ECO:0007669"/>
    <property type="project" value="TreeGrafter"/>
</dbReference>
<keyword evidence="4 16" id="KW-0813">Transport</keyword>
<evidence type="ECO:0000256" key="13">
    <source>
        <dbReference type="ARBA" id="ARBA00023075"/>
    </source>
</evidence>
<dbReference type="GO" id="GO:0016491">
    <property type="term" value="F:oxidoreductase activity"/>
    <property type="evidence" value="ECO:0007669"/>
    <property type="project" value="UniProtKB-UniRule"/>
</dbReference>
<keyword evidence="11 16" id="KW-1133">Transmembrane helix</keyword>
<evidence type="ECO:0000256" key="1">
    <source>
        <dbReference type="ARBA" id="ARBA00002566"/>
    </source>
</evidence>
<evidence type="ECO:0000256" key="11">
    <source>
        <dbReference type="ARBA" id="ARBA00022989"/>
    </source>
</evidence>
<feature type="transmembrane region" description="Helical" evidence="16">
    <location>
        <begin position="130"/>
        <end position="154"/>
    </location>
</feature>
<dbReference type="Pfam" id="PF00033">
    <property type="entry name" value="Cytochrome_B"/>
    <property type="match status" value="1"/>
</dbReference>